<evidence type="ECO:0000313" key="2">
    <source>
        <dbReference type="EMBL" id="MBA4637231.1"/>
    </source>
</evidence>
<organism evidence="2">
    <name type="scientific">Opuntia streptacantha</name>
    <name type="common">Prickly pear cactus</name>
    <name type="synonym">Opuntia cardona</name>
    <dbReference type="NCBI Taxonomy" id="393608"/>
    <lineage>
        <taxon>Eukaryota</taxon>
        <taxon>Viridiplantae</taxon>
        <taxon>Streptophyta</taxon>
        <taxon>Embryophyta</taxon>
        <taxon>Tracheophyta</taxon>
        <taxon>Spermatophyta</taxon>
        <taxon>Magnoliopsida</taxon>
        <taxon>eudicotyledons</taxon>
        <taxon>Gunneridae</taxon>
        <taxon>Pentapetalae</taxon>
        <taxon>Caryophyllales</taxon>
        <taxon>Cactineae</taxon>
        <taxon>Cactaceae</taxon>
        <taxon>Opuntioideae</taxon>
        <taxon>Opuntia</taxon>
    </lineage>
</organism>
<feature type="region of interest" description="Disordered" evidence="1">
    <location>
        <begin position="174"/>
        <end position="199"/>
    </location>
</feature>
<reference evidence="2" key="1">
    <citation type="journal article" date="2013" name="J. Plant Res.">
        <title>Effect of fungi and light on seed germination of three Opuntia species from semiarid lands of central Mexico.</title>
        <authorList>
            <person name="Delgado-Sanchez P."/>
            <person name="Jimenez-Bremont J.F."/>
            <person name="Guerrero-Gonzalez Mde L."/>
            <person name="Flores J."/>
        </authorList>
    </citation>
    <scope>NUCLEOTIDE SEQUENCE</scope>
    <source>
        <tissue evidence="2">Cladode</tissue>
    </source>
</reference>
<reference evidence="2" key="2">
    <citation type="submission" date="2020-07" db="EMBL/GenBank/DDBJ databases">
        <authorList>
            <person name="Vera ALvarez R."/>
            <person name="Arias-Moreno D.M."/>
            <person name="Jimenez-Jacinto V."/>
            <person name="Jimenez-Bremont J.F."/>
            <person name="Swaminathan K."/>
            <person name="Moose S.P."/>
            <person name="Guerrero-Gonzalez M.L."/>
            <person name="Marino-Ramirez L."/>
            <person name="Landsman D."/>
            <person name="Rodriguez-Kessler M."/>
            <person name="Delgado-Sanchez P."/>
        </authorList>
    </citation>
    <scope>NUCLEOTIDE SEQUENCE</scope>
    <source>
        <tissue evidence="2">Cladode</tissue>
    </source>
</reference>
<sequence>MVVSWLLNSIVPELADAFLYANSARELRDELIERFGQSNAPLLYQIQKEIEDLYQGNDNVAVYYTKLKKLWDELADLSEVSICDCVHNPSCTALRNNIELDQRQKLMQFLMHLNDSYDDIRGHILLLDPLPPVKKAYSMIQRVEKQRQVTHNSSMSREVASNVSRINHASKELEPGATSFFARNSSRGGRRDNSRRRDAKSALFCNHCQRNGHTRDKCFKLVGYPDWYEGPRDNTRTRKPVRLAATVQNTKAVMDTPLEETENSAMIVGQQHSIDVAGNNGNILQILAQEMMKLMKGNHSAEQTQVLLMPILLAPPWFPGKLKSRRQFLNLLPRPSTGLCLQQPLN</sequence>
<proteinExistence type="predicted"/>
<evidence type="ECO:0000256" key="1">
    <source>
        <dbReference type="SAM" id="MobiDB-lite"/>
    </source>
</evidence>
<protein>
    <submittedName>
        <fullName evidence="2">Uncharacterized protein</fullName>
    </submittedName>
</protein>
<dbReference type="PANTHER" id="PTHR34222:SF99">
    <property type="entry name" value="PROTEIN, PUTATIVE-RELATED"/>
    <property type="match status" value="1"/>
</dbReference>
<feature type="compositionally biased region" description="Basic and acidic residues" evidence="1">
    <location>
        <begin position="189"/>
        <end position="199"/>
    </location>
</feature>
<dbReference type="PANTHER" id="PTHR34222">
    <property type="entry name" value="GAG_PRE-INTEGRS DOMAIN-CONTAINING PROTEIN"/>
    <property type="match status" value="1"/>
</dbReference>
<dbReference type="EMBL" id="GISG01103543">
    <property type="protein sequence ID" value="MBA4637231.1"/>
    <property type="molecule type" value="Transcribed_RNA"/>
</dbReference>
<accession>A0A7C8Z9X7</accession>
<name>A0A7C8Z9X7_OPUST</name>
<dbReference type="AlphaFoldDB" id="A0A7C8Z9X7"/>